<comment type="caution">
    <text evidence="1">The sequence shown here is derived from an EMBL/GenBank/DDBJ whole genome shotgun (WGS) entry which is preliminary data.</text>
</comment>
<evidence type="ECO:0000313" key="1">
    <source>
        <dbReference type="EMBL" id="ORC34827.1"/>
    </source>
</evidence>
<keyword evidence="2" id="KW-1185">Reference proteome</keyword>
<organism evidence="1 2">
    <name type="scientific">Marispirochaeta aestuarii</name>
    <dbReference type="NCBI Taxonomy" id="1963862"/>
    <lineage>
        <taxon>Bacteria</taxon>
        <taxon>Pseudomonadati</taxon>
        <taxon>Spirochaetota</taxon>
        <taxon>Spirochaetia</taxon>
        <taxon>Spirochaetales</taxon>
        <taxon>Spirochaetaceae</taxon>
        <taxon>Marispirochaeta</taxon>
    </lineage>
</organism>
<accession>A0A1Y1RX01</accession>
<dbReference type="RefSeq" id="WP_083050767.1">
    <property type="nucleotide sequence ID" value="NZ_MWQY01000011.1"/>
</dbReference>
<dbReference type="Pfam" id="PF19538">
    <property type="entry name" value="DUF6062"/>
    <property type="match status" value="1"/>
</dbReference>
<dbReference type="EMBL" id="MWQY01000011">
    <property type="protein sequence ID" value="ORC34827.1"/>
    <property type="molecule type" value="Genomic_DNA"/>
</dbReference>
<dbReference type="OrthoDB" id="9810814at2"/>
<protein>
    <recommendedName>
        <fullName evidence="3">ABC transporter substrate-binding protein</fullName>
    </recommendedName>
</protein>
<dbReference type="InterPro" id="IPR045706">
    <property type="entry name" value="DUF6062"/>
</dbReference>
<dbReference type="AlphaFoldDB" id="A0A1Y1RX01"/>
<evidence type="ECO:0008006" key="3">
    <source>
        <dbReference type="Google" id="ProtNLM"/>
    </source>
</evidence>
<reference evidence="1 2" key="1">
    <citation type="submission" date="2017-03" db="EMBL/GenBank/DDBJ databases">
        <title>Draft Genome sequence of Marispirochaeta sp. strain JC444.</title>
        <authorList>
            <person name="Shivani Y."/>
            <person name="Subhash Y."/>
            <person name="Sasikala C."/>
            <person name="Ramana C."/>
        </authorList>
    </citation>
    <scope>NUCLEOTIDE SEQUENCE [LARGE SCALE GENOMIC DNA]</scope>
    <source>
        <strain evidence="1 2">JC444</strain>
    </source>
</reference>
<dbReference type="Proteomes" id="UP000192343">
    <property type="component" value="Unassembled WGS sequence"/>
</dbReference>
<name>A0A1Y1RX01_9SPIO</name>
<sequence length="246" mass="28602">MKYNLETIPVRDAFEADSECPFCLLEQKAEEGYMKYYLGSSVMAPETRVTVNARGFCRAHWSALGRIRGERHALSLLAHTRFTEAAFRMEKILEKIGQYDKKRLESAITELESQVSGCVICERLEATMKRYYFTVVHLWKTDDQGFRKRYRESRGVCLRHLGGLVAMASETLCSGLKNLGGKAREDWKSWIRETLVMEQDSFHRLEGELFDYSRSFDPQYERKDLNYSDESLDEGIEKLTGKDFRP</sequence>
<gene>
    <name evidence="1" type="ORF">B4O97_10840</name>
</gene>
<proteinExistence type="predicted"/>
<dbReference type="STRING" id="1963862.B4O97_10840"/>
<evidence type="ECO:0000313" key="2">
    <source>
        <dbReference type="Proteomes" id="UP000192343"/>
    </source>
</evidence>